<dbReference type="Pfam" id="PF01797">
    <property type="entry name" value="Y1_Tnp"/>
    <property type="match status" value="1"/>
</dbReference>
<feature type="domain" description="Transposase IS200-like" evidence="1">
    <location>
        <begin position="10"/>
        <end position="148"/>
    </location>
</feature>
<dbReference type="SUPFAM" id="SSF143422">
    <property type="entry name" value="Transposase IS200-like"/>
    <property type="match status" value="1"/>
</dbReference>
<dbReference type="InterPro" id="IPR002686">
    <property type="entry name" value="Transposase_17"/>
</dbReference>
<dbReference type="AlphaFoldDB" id="A0A239L1L4"/>
<dbReference type="InterPro" id="IPR052715">
    <property type="entry name" value="RAYT_transposase"/>
</dbReference>
<protein>
    <submittedName>
        <fullName evidence="2">REP element-mobilizing transposase RayT</fullName>
    </submittedName>
</protein>
<dbReference type="NCBIfam" id="NF047646">
    <property type="entry name" value="REP_Tyr_transpos"/>
    <property type="match status" value="1"/>
</dbReference>
<gene>
    <name evidence="2" type="ORF">SAMN05421640_2917</name>
</gene>
<sequence>MSRKYKFYNKEGLYFISFATVNWIDVFVRDEYFNTVIESLNYCRKEKGMEIYAYCIMTSHIHLIFRAKDENPGDILRDFKTYTSKKLQKQVQENNKESRKEWVLWMMERAGKSNSNVSNRQFWQQHNKPIELWSPEVIDQKVDYIHKNPVEAGFVSEPEHWKYSSAIDYAGGKGMLEIDFV</sequence>
<dbReference type="GO" id="GO:0006313">
    <property type="term" value="P:DNA transposition"/>
    <property type="evidence" value="ECO:0007669"/>
    <property type="project" value="InterPro"/>
</dbReference>
<dbReference type="PANTHER" id="PTHR36966">
    <property type="entry name" value="REP-ASSOCIATED TYROSINE TRANSPOSASE"/>
    <property type="match status" value="1"/>
</dbReference>
<accession>A0A239L1L4</accession>
<reference evidence="2 3" key="1">
    <citation type="submission" date="2017-06" db="EMBL/GenBank/DDBJ databases">
        <authorList>
            <person name="Kim H.J."/>
            <person name="Triplett B.A."/>
        </authorList>
    </citation>
    <scope>NUCLEOTIDE SEQUENCE [LARGE SCALE GENOMIC DNA]</scope>
    <source>
        <strain evidence="2 3">DSM 19307</strain>
    </source>
</reference>
<evidence type="ECO:0000259" key="1">
    <source>
        <dbReference type="SMART" id="SM01321"/>
    </source>
</evidence>
<dbReference type="EMBL" id="FZPD01000005">
    <property type="protein sequence ID" value="SNT24497.1"/>
    <property type="molecule type" value="Genomic_DNA"/>
</dbReference>
<dbReference type="Proteomes" id="UP000198393">
    <property type="component" value="Unassembled WGS sequence"/>
</dbReference>
<dbReference type="InterPro" id="IPR036515">
    <property type="entry name" value="Transposase_17_sf"/>
</dbReference>
<dbReference type="GO" id="GO:0004803">
    <property type="term" value="F:transposase activity"/>
    <property type="evidence" value="ECO:0007669"/>
    <property type="project" value="InterPro"/>
</dbReference>
<evidence type="ECO:0000313" key="3">
    <source>
        <dbReference type="Proteomes" id="UP000198393"/>
    </source>
</evidence>
<name>A0A239L1L4_EKHLU</name>
<dbReference type="PANTHER" id="PTHR36966:SF1">
    <property type="entry name" value="REP-ASSOCIATED TYROSINE TRANSPOSASE"/>
    <property type="match status" value="1"/>
</dbReference>
<dbReference type="GO" id="GO:0043565">
    <property type="term" value="F:sequence-specific DNA binding"/>
    <property type="evidence" value="ECO:0007669"/>
    <property type="project" value="TreeGrafter"/>
</dbReference>
<dbReference type="RefSeq" id="WP_089357613.1">
    <property type="nucleotide sequence ID" value="NZ_FZPD01000005.1"/>
</dbReference>
<dbReference type="Gene3D" id="3.30.70.1290">
    <property type="entry name" value="Transposase IS200-like"/>
    <property type="match status" value="1"/>
</dbReference>
<dbReference type="OrthoDB" id="9788881at2"/>
<keyword evidence="3" id="KW-1185">Reference proteome</keyword>
<organism evidence="2 3">
    <name type="scientific">Ekhidna lutea</name>
    <dbReference type="NCBI Taxonomy" id="447679"/>
    <lineage>
        <taxon>Bacteria</taxon>
        <taxon>Pseudomonadati</taxon>
        <taxon>Bacteroidota</taxon>
        <taxon>Cytophagia</taxon>
        <taxon>Cytophagales</taxon>
        <taxon>Reichenbachiellaceae</taxon>
        <taxon>Ekhidna</taxon>
    </lineage>
</organism>
<dbReference type="SMART" id="SM01321">
    <property type="entry name" value="Y1_Tnp"/>
    <property type="match status" value="1"/>
</dbReference>
<proteinExistence type="predicted"/>
<evidence type="ECO:0000313" key="2">
    <source>
        <dbReference type="EMBL" id="SNT24497.1"/>
    </source>
</evidence>